<feature type="domain" description="Fibronectin type-III" evidence="3">
    <location>
        <begin position="3469"/>
        <end position="3564"/>
    </location>
</feature>
<dbReference type="Gene3D" id="2.60.120.260">
    <property type="entry name" value="Galactose-binding domain-like"/>
    <property type="match status" value="1"/>
</dbReference>
<organism evidence="5 6">
    <name type="scientific">Stylophora pistillata</name>
    <name type="common">Smooth cauliflower coral</name>
    <dbReference type="NCBI Taxonomy" id="50429"/>
    <lineage>
        <taxon>Eukaryota</taxon>
        <taxon>Metazoa</taxon>
        <taxon>Cnidaria</taxon>
        <taxon>Anthozoa</taxon>
        <taxon>Hexacorallia</taxon>
        <taxon>Scleractinia</taxon>
        <taxon>Astrocoeniina</taxon>
        <taxon>Pocilloporidae</taxon>
        <taxon>Stylophora</taxon>
    </lineage>
</organism>
<feature type="region of interest" description="Disordered" evidence="2">
    <location>
        <begin position="182"/>
        <end position="206"/>
    </location>
</feature>
<dbReference type="InterPro" id="IPR003961">
    <property type="entry name" value="FN3_dom"/>
</dbReference>
<evidence type="ECO:0000259" key="3">
    <source>
        <dbReference type="PROSITE" id="PS50853"/>
    </source>
</evidence>
<dbReference type="PROSITE" id="PS51114">
    <property type="entry name" value="FBA"/>
    <property type="match status" value="1"/>
</dbReference>
<dbReference type="SMART" id="SM00060">
    <property type="entry name" value="FN3"/>
    <property type="match status" value="2"/>
</dbReference>
<feature type="coiled-coil region" evidence="1">
    <location>
        <begin position="2394"/>
        <end position="2449"/>
    </location>
</feature>
<evidence type="ECO:0000256" key="1">
    <source>
        <dbReference type="SAM" id="Coils"/>
    </source>
</evidence>
<dbReference type="GO" id="GO:0036503">
    <property type="term" value="P:ERAD pathway"/>
    <property type="evidence" value="ECO:0007669"/>
    <property type="project" value="TreeGrafter"/>
</dbReference>
<dbReference type="InterPro" id="IPR007397">
    <property type="entry name" value="F-box-assoc_dom"/>
</dbReference>
<dbReference type="GO" id="GO:0006516">
    <property type="term" value="P:glycoprotein catabolic process"/>
    <property type="evidence" value="ECO:0007669"/>
    <property type="project" value="TreeGrafter"/>
</dbReference>
<feature type="domain" description="FBA" evidence="4">
    <location>
        <begin position="3577"/>
        <end position="3758"/>
    </location>
</feature>
<dbReference type="SUPFAM" id="SSF49265">
    <property type="entry name" value="Fibronectin type III"/>
    <property type="match status" value="1"/>
</dbReference>
<dbReference type="InterPro" id="IPR008979">
    <property type="entry name" value="Galactose-bd-like_sf"/>
</dbReference>
<evidence type="ECO:0000313" key="5">
    <source>
        <dbReference type="EMBL" id="PFX34087.1"/>
    </source>
</evidence>
<dbReference type="SMART" id="SM01198">
    <property type="entry name" value="FBA"/>
    <property type="match status" value="1"/>
</dbReference>
<accession>A0A2B4T075</accession>
<dbReference type="InterPro" id="IPR039752">
    <property type="entry name" value="F-box_only"/>
</dbReference>
<comment type="caution">
    <text evidence="5">The sequence shown here is derived from an EMBL/GenBank/DDBJ whole genome shotgun (WGS) entry which is preliminary data.</text>
</comment>
<reference evidence="6" key="1">
    <citation type="journal article" date="2017" name="bioRxiv">
        <title>Comparative analysis of the genomes of Stylophora pistillata and Acropora digitifera provides evidence for extensive differences between species of corals.</title>
        <authorList>
            <person name="Voolstra C.R."/>
            <person name="Li Y."/>
            <person name="Liew Y.J."/>
            <person name="Baumgarten S."/>
            <person name="Zoccola D."/>
            <person name="Flot J.-F."/>
            <person name="Tambutte S."/>
            <person name="Allemand D."/>
            <person name="Aranda M."/>
        </authorList>
    </citation>
    <scope>NUCLEOTIDE SEQUENCE [LARGE SCALE GENOMIC DNA]</scope>
</reference>
<evidence type="ECO:0000259" key="4">
    <source>
        <dbReference type="PROSITE" id="PS51114"/>
    </source>
</evidence>
<dbReference type="OrthoDB" id="5983522at2759"/>
<dbReference type="InterPro" id="IPR013783">
    <property type="entry name" value="Ig-like_fold"/>
</dbReference>
<evidence type="ECO:0000313" key="6">
    <source>
        <dbReference type="Proteomes" id="UP000225706"/>
    </source>
</evidence>
<dbReference type="Pfam" id="PF00041">
    <property type="entry name" value="fn3"/>
    <property type="match status" value="1"/>
</dbReference>
<dbReference type="InterPro" id="IPR036116">
    <property type="entry name" value="FN3_sf"/>
</dbReference>
<dbReference type="SUPFAM" id="SSF56281">
    <property type="entry name" value="Metallo-hydrolase/oxidoreductase"/>
    <property type="match status" value="1"/>
</dbReference>
<dbReference type="Gene3D" id="2.60.40.10">
    <property type="entry name" value="Immunoglobulins"/>
    <property type="match status" value="1"/>
</dbReference>
<evidence type="ECO:0000256" key="2">
    <source>
        <dbReference type="SAM" id="MobiDB-lite"/>
    </source>
</evidence>
<dbReference type="SUPFAM" id="SSF49785">
    <property type="entry name" value="Galactose-binding domain-like"/>
    <property type="match status" value="1"/>
</dbReference>
<feature type="compositionally biased region" description="Basic and acidic residues" evidence="2">
    <location>
        <begin position="185"/>
        <end position="203"/>
    </location>
</feature>
<dbReference type="InterPro" id="IPR036866">
    <property type="entry name" value="RibonucZ/Hydroxyglut_hydro"/>
</dbReference>
<dbReference type="Proteomes" id="UP000225706">
    <property type="component" value="Unassembled WGS sequence"/>
</dbReference>
<gene>
    <name evidence="5" type="primary">FBXO44</name>
    <name evidence="5" type="ORF">AWC38_SpisGene1036</name>
</gene>
<dbReference type="PANTHER" id="PTHR12125:SF5">
    <property type="entry name" value="F-BOX DOMAIN-CONTAINING PROTEIN"/>
    <property type="match status" value="1"/>
</dbReference>
<sequence>MTEERPSDYLLSPNPKEHDIENKRRFYLVDGGPIRHVGAGGTEENRIKALTTLQLAKPYYQYLLCTLTSLAKIPNSTGVKLDGAIVTHPHADHLDGVERLFRELLPNEYQQSVTSANPDKRLVCNGPVLLTKKFVQDKKAYRSFSEFLLKTKFKISLDIDDIQNAFGNDIIFSFPTSPGVLYQRHNNDEPHSEEEQRSKLKEGTEDDDLNKSSIILFTKEGGKICLSGDAYGHDIVAMLRSHGAKDLDIFKLPHHGSPENSILGKVMPPTWASQNLAAMVLLSLSLNRKIVFEKNPEEERDIDYVRRKLIRTSKMGNGETVQRIAETFQGVIKKQLKNTTKETLEELFHRVKAKHLEVVAALQQQSGCVDPCKNLEALNSLANWKNLTKSVADKLGFSSVSTDLKRRKVDWWRQVEGLMGHDKSFRDYFADKIGIEGFFDSFHSKTYYVSASGRYGHPSPDVIKGIIKAAVKKNKPCRIVFTSGGDVPSAYLPDVNVKPYEQWKKLVSLYYLKNNVSFKLDPNEDVNTAPTGTSKFENDDRIRIDVSQRLKDNVGFTIPRRSFLPNVDQFYIKTKGSDEKFLWLEVKNDGQLFLTPKKGAQNILNVSNAPSITSDFNVITLQGESETGYQVEQNVWLENATGGGFLIKESPKGKYFLEDNGSLKRTNKRSKGSSFFFDHRTFSGPLKDETWVSFKAFLKSRGSKSDQKSINVRSALELLLGLSNVERLKEEVPPGSIACEALDNEVDMELSMVELSSSMDSEVISSKIQVVTKLRPMTFDASPVTTLEIVVKDPCSRPDMSLRITTSLGFANYTLRVSEHMKPKEPSVDMYLNALGGVPLENRDNLTLGTILQRVAGYLPLEALAKGFPTQLLALDIFTWKVDRLLSTVNYFTSPLAVEVLTGDFYLIIPTEKNQVTLGGTLVIDLSQFHVTVKKPRTERSDFVVECEATIGTIAVNLRMVPTSTAVPEVIISFSHDANFLSVVKMLDPQVNIQELAVPLLNKVIQDLQLSNPTIRVVQDIQSYYVTQVSSLTFGFTLENFASILPSGFSSPQGSQATVTIFNPLSSHPQVGFEVQFKLAVATSTDANAFLDSKFSLWPVDASNHQNSQGYTCSVSLCPNLSEISIQSALEAVGLGQQMTSIMSFFPFMENILNAILLDKISLDVNYQKRAIESFSLSLFVPQCSIIEEKFTMQDASFLVQYGCHQWYAETEMKLLVFNKFTCRAAFSLPGSDVPGTLTFENEDDSFTLQQFLEGIGFSVSHNVPIIDEISDVTVSRAAISFENNGSTFKLSKIEAVLRKRTLTIGSISLYNLEVTVRFSNVRGGSAVSLSLRGYLNPTTYATLTFDTERQELLGHYVLVDNMSTDECLDRLFPRQMEDCSGSNAYIQVKSLHVQEVRVILSFSSEEQWHVRNVRVRLDGCLTLGPFILHQLCLIYMTELPGNATQRVSVVGHFKSNEQTLSFMVELSSTSQESNSTILEAVIKPDSHGGLTLSSLLGIVGLKSTEDEVPQVDGSPDFLNIGLKEARLQFEASPFRIRKMDVVVKTRATITILETPLIQLNEARLEYHLDKTKDPVHAEIFIAGILSIGKLPLNVTFKRDTQLGLVLEGLFNEADGSTKVDFEEMANLISPDVPFSLPRSVTLSSFLFRLEKVEESISLKLEGESQSKWTTDVGISTLTVHNLGGKVHFTRQRSSSTWRGSVCLNGKVLVQGTLDVAVEVYHDGKGETVVFGTVQNPAYIDLDILTKSFATGSDPSNSWKGLLPNGTDATVRFPSFTKAYLSVNVSKRILMFFGAVAGFGTGSLIVKQAASGENSSKYGFLFGLSLGNDFRFSSINESLNVVDEVILVQNANLCVISKEFEQIKFTKGESKLLSNVTKIQETDKHSEIVLLAHIAENGSDTMFMAHIPQMEIFGGHLQFHEITLMYQPSKGKTLTLKGRMRLTLTEDSKPITFSGGLEISESKADFIMEAEFDPDTIHEPLGMFGISIEDPELHLSWKFDQDEQDSIVPDCSISGTVKFFKSGSPSEDKPIAALTGFIFLQEGKPVVAMVSLDLSQPLSIDDLFAALFKGKWPPGYLDISFKKGEIYCAKCNIEMNGKTFKEGFKGETEIEVFDCAFGVELSIDRRGMRIKGFTKFEIDLAVATLTGKNFEDDEGPEIEISRYEGQTKFHLQTGVKLLQEKLGSCTLGYDVNQKCFVGKVTYSGELIGVSRPCVEFEWSRKGGFMIRNWPVILELQKLIDFAKEFEKLSQLIDSPCEKLVGLAFDKVITTKCRLNVQQMSVKDPKAWFALRLQGKLDIMIATDKPSLTTDFPEMVVTITKPSREFRLSDLPGFLIQEVAKKSLNIADQVFSQRKQLTKFMAAFGGIKLSRKVLSGLICRGAHSPNLTDLAEKTLETMAEEVSNAEKVLETASRTLASFFTGKSKEQREAEKRKDEAERKEAEARKIVQDRLIVSGLTITLAELDEVAVYWKPLERNVKYNVRLSRFDLGEMETVLLNKTTEENKVKWKGDTVKYNSKFFKVSVQAVYLHDDITFEGKEQLVSKEVKPLLPQPSELDVHSRRDGREVYIRFSQVKFAVDYKAEVITHDGTIVGSAIVKGHSEKEEISHVFYAEKLTAGAPGETRVRVCAQAQDAVPGEFRYSEELHLVAAPNDVHVTYDSKPQQLTIEWKVSATQKISRFLCEINSAEPDSIIFSREVARRTGGNLKSILKVQVSEIAGHARCPYSIRICSLGEPAALASVFVSNTEKISFLSKVQGVSPSYDPQSNKLTVFWRPITGAKMYEVNIREKTTNSSVAKKLICEAKKDEVVFEMDEIQLKTGMMYVVSVIAQGMDTLHLPSMPSTSRTEFSQLPKPASVSQEYSFKDRMLKVAFKSVPEAESHVIEVFSKTTPSKIAGKHFVPKSAGTWSPTVTYSFDVNKMSFNDGGLFATRVVAKGNAKWMNSPPSVSLTDLKCGDSPKSVSLKYNIQSRQLESVISSKSGHFTLFLEDISHKSNYLSKQEFVVKQDVVDQSVHHTLLKFPINPANEPQGATYQVFVVNIGDQNNLPSEVKKSNEVCLLDPPASVTQEYKNGVFAVTWKSVQSAAGYGIQVFNSKTEFIASEERVTHDLCLVGNQMKKEFDVLSMSLESNGLYQSQVMVLGDEVNIGGASTKSESTILSCSSPMDVNITFNNDTRRMIVSCLSSCDGTVRLGVIDGTKVKTKEGDIKEALLGCKELKCNRGGREVTEFDESVVTTSIDGRYKGVAQMIETQAEVCLPSGFSFSKEEVVWLRPALPIHITFDPGSSTLKKTWTPVHLALRYLIEIVQTRKEESGTTTLIPFSDEVSKDAISCSVNTENFSVKGIDKFVAKVQPKGSQGQVISLHSIGYSTETLVCEESPTNVEVLQVDDKCVKVSWEGYSSTDFELSVWKTSDSSRSKKGASKSTSHQLTSTAEALGMSSSGWYRFGVRAEGSNNKLHSAYTEADFLAVILDAPIAVTMRKNSAVTLQWVPVENIPTQDYSNYVVSFRENDENSDWRQVDVELSATEKTLEDLQPDRDYLFCISVASAKRGIGIRSPATSVHTDAAVGLQGNLLENSNFAPATTWDERGFASNIITDPWHLIQPSLNQYRLENSPHDTDDWPKENGGSYWCIAATSGTSNWRVQTINLDTQGFTAEYLDEMRPAIEVFEWFAIRKGCSGRFFIKVSLLDNKMRELSGEKPFLAQRQVAQSDGSWERLGHVFDNYPSGLRFIRFEDVLDCQKTYDQGYHLKACGATVKFSTGE</sequence>
<proteinExistence type="predicted"/>
<dbReference type="Pfam" id="PF04300">
    <property type="entry name" value="FBA"/>
    <property type="match status" value="1"/>
</dbReference>
<dbReference type="PROSITE" id="PS50853">
    <property type="entry name" value="FN3"/>
    <property type="match status" value="1"/>
</dbReference>
<protein>
    <submittedName>
        <fullName evidence="5">F-box only protein 44</fullName>
    </submittedName>
</protein>
<name>A0A2B4T075_STYPI</name>
<dbReference type="GO" id="GO:0061630">
    <property type="term" value="F:ubiquitin protein ligase activity"/>
    <property type="evidence" value="ECO:0007669"/>
    <property type="project" value="TreeGrafter"/>
</dbReference>
<keyword evidence="6" id="KW-1185">Reference proteome</keyword>
<dbReference type="GO" id="GO:0019005">
    <property type="term" value="C:SCF ubiquitin ligase complex"/>
    <property type="evidence" value="ECO:0007669"/>
    <property type="project" value="TreeGrafter"/>
</dbReference>
<dbReference type="PANTHER" id="PTHR12125">
    <property type="entry name" value="F-BOX ONLY PROTEIN 6-LIKE PROTEIN"/>
    <property type="match status" value="1"/>
</dbReference>
<dbReference type="CDD" id="cd00063">
    <property type="entry name" value="FN3"/>
    <property type="match status" value="1"/>
</dbReference>
<dbReference type="EMBL" id="LSMT01000006">
    <property type="protein sequence ID" value="PFX34087.1"/>
    <property type="molecule type" value="Genomic_DNA"/>
</dbReference>
<dbReference type="GO" id="GO:0031146">
    <property type="term" value="P:SCF-dependent proteasomal ubiquitin-dependent protein catabolic process"/>
    <property type="evidence" value="ECO:0007669"/>
    <property type="project" value="TreeGrafter"/>
</dbReference>
<keyword evidence="1" id="KW-0175">Coiled coil</keyword>
<dbReference type="GO" id="GO:0005737">
    <property type="term" value="C:cytoplasm"/>
    <property type="evidence" value="ECO:0007669"/>
    <property type="project" value="UniProtKB-ARBA"/>
</dbReference>
<dbReference type="Gene3D" id="3.60.15.10">
    <property type="entry name" value="Ribonuclease Z/Hydroxyacylglutathione hydrolase-like"/>
    <property type="match status" value="1"/>
</dbReference>
<dbReference type="STRING" id="50429.A0A2B4T075"/>